<reference evidence="4" key="1">
    <citation type="submission" date="2018-11" db="EMBL/GenBank/DDBJ databases">
        <authorList>
            <consortium name="Pathogen Informatics"/>
        </authorList>
    </citation>
    <scope>NUCLEOTIDE SEQUENCE</scope>
</reference>
<comment type="subcellular location">
    <subcellularLocation>
        <location evidence="1">Membrane</location>
    </subcellularLocation>
</comment>
<organism evidence="4 5">
    <name type="scientific">Protopolystoma xenopodis</name>
    <dbReference type="NCBI Taxonomy" id="117903"/>
    <lineage>
        <taxon>Eukaryota</taxon>
        <taxon>Metazoa</taxon>
        <taxon>Spiralia</taxon>
        <taxon>Lophotrochozoa</taxon>
        <taxon>Platyhelminthes</taxon>
        <taxon>Monogenea</taxon>
        <taxon>Polyopisthocotylea</taxon>
        <taxon>Polystomatidea</taxon>
        <taxon>Polystomatidae</taxon>
        <taxon>Protopolystoma</taxon>
    </lineage>
</organism>
<accession>A0A448WNQ2</accession>
<comment type="caution">
    <text evidence="4">The sequence shown here is derived from an EMBL/GenBank/DDBJ whole genome shotgun (WGS) entry which is preliminary data.</text>
</comment>
<dbReference type="AlphaFoldDB" id="A0A448WNQ2"/>
<evidence type="ECO:0000256" key="2">
    <source>
        <dbReference type="ARBA" id="ARBA00023136"/>
    </source>
</evidence>
<evidence type="ECO:0000256" key="1">
    <source>
        <dbReference type="ARBA" id="ARBA00004370"/>
    </source>
</evidence>
<dbReference type="InterPro" id="IPR020894">
    <property type="entry name" value="Cadherin_CS"/>
</dbReference>
<name>A0A448WNQ2_9PLAT</name>
<evidence type="ECO:0000256" key="3">
    <source>
        <dbReference type="SAM" id="MobiDB-lite"/>
    </source>
</evidence>
<dbReference type="GO" id="GO:0005886">
    <property type="term" value="C:plasma membrane"/>
    <property type="evidence" value="ECO:0007669"/>
    <property type="project" value="InterPro"/>
</dbReference>
<evidence type="ECO:0000313" key="5">
    <source>
        <dbReference type="Proteomes" id="UP000784294"/>
    </source>
</evidence>
<proteinExistence type="predicted"/>
<dbReference type="Proteomes" id="UP000784294">
    <property type="component" value="Unassembled WGS sequence"/>
</dbReference>
<protein>
    <recommendedName>
        <fullName evidence="6">Cadherin domain-containing protein</fullName>
    </recommendedName>
</protein>
<dbReference type="Gene3D" id="2.60.40.60">
    <property type="entry name" value="Cadherins"/>
    <property type="match status" value="1"/>
</dbReference>
<keyword evidence="5" id="KW-1185">Reference proteome</keyword>
<evidence type="ECO:0008006" key="6">
    <source>
        <dbReference type="Google" id="ProtNLM"/>
    </source>
</evidence>
<evidence type="ECO:0000313" key="4">
    <source>
        <dbReference type="EMBL" id="VEL16331.1"/>
    </source>
</evidence>
<sequence>MTLLATDGEANTHQEENIGKGQRISGQSRGWSVSKKPSKPAIVEKAMQSQARRLTTPVEVFITVLDLNDNSPIFIYPNMSAHHVRTCFIKNS</sequence>
<feature type="region of interest" description="Disordered" evidence="3">
    <location>
        <begin position="1"/>
        <end position="39"/>
    </location>
</feature>
<dbReference type="EMBL" id="CAAALY010028029">
    <property type="protein sequence ID" value="VEL16331.1"/>
    <property type="molecule type" value="Genomic_DNA"/>
</dbReference>
<dbReference type="OrthoDB" id="6252026at2759"/>
<dbReference type="GO" id="GO:0007155">
    <property type="term" value="P:cell adhesion"/>
    <property type="evidence" value="ECO:0007669"/>
    <property type="project" value="InterPro"/>
</dbReference>
<dbReference type="PROSITE" id="PS00232">
    <property type="entry name" value="CADHERIN_1"/>
    <property type="match status" value="1"/>
</dbReference>
<gene>
    <name evidence="4" type="ORF">PXEA_LOCUS9771</name>
</gene>
<keyword evidence="2" id="KW-0472">Membrane</keyword>